<evidence type="ECO:0000313" key="4">
    <source>
        <dbReference type="WBParaSite" id="SSTP_0000821700.1"/>
    </source>
</evidence>
<feature type="chain" id="PRO_5005327977" evidence="2">
    <location>
        <begin position="23"/>
        <end position="167"/>
    </location>
</feature>
<feature type="compositionally biased region" description="Basic residues" evidence="1">
    <location>
        <begin position="98"/>
        <end position="110"/>
    </location>
</feature>
<evidence type="ECO:0000313" key="3">
    <source>
        <dbReference type="Proteomes" id="UP000035681"/>
    </source>
</evidence>
<keyword evidence="3" id="KW-1185">Reference proteome</keyword>
<reference evidence="4" key="1">
    <citation type="submission" date="2015-08" db="UniProtKB">
        <authorList>
            <consortium name="WormBaseParasite"/>
        </authorList>
    </citation>
    <scope>IDENTIFICATION</scope>
</reference>
<dbReference type="WBParaSite" id="SSTP_0000821700.1">
    <property type="protein sequence ID" value="SSTP_0000821700.1"/>
    <property type="gene ID" value="SSTP_0000821700"/>
</dbReference>
<dbReference type="Proteomes" id="UP000035681">
    <property type="component" value="Unplaced"/>
</dbReference>
<feature type="signal peptide" evidence="2">
    <location>
        <begin position="1"/>
        <end position="22"/>
    </location>
</feature>
<feature type="region of interest" description="Disordered" evidence="1">
    <location>
        <begin position="85"/>
        <end position="110"/>
    </location>
</feature>
<evidence type="ECO:0000313" key="5">
    <source>
        <dbReference type="WBParaSite" id="TCONS_00000190.p1"/>
    </source>
</evidence>
<organism evidence="4">
    <name type="scientific">Strongyloides stercoralis</name>
    <name type="common">Threadworm</name>
    <dbReference type="NCBI Taxonomy" id="6248"/>
    <lineage>
        <taxon>Eukaryota</taxon>
        <taxon>Metazoa</taxon>
        <taxon>Ecdysozoa</taxon>
        <taxon>Nematoda</taxon>
        <taxon>Chromadorea</taxon>
        <taxon>Rhabditida</taxon>
        <taxon>Tylenchina</taxon>
        <taxon>Panagrolaimomorpha</taxon>
        <taxon>Strongyloidoidea</taxon>
        <taxon>Strongyloididae</taxon>
        <taxon>Strongyloides</taxon>
    </lineage>
</organism>
<sequence length="167" mass="18777">MLEIVFLLINFILFIHTCNSKANKIDGKKTIGSLEYDGNKWRGKYLQPSKLSAPDENEKHSMSKKACLFKSKSIANRRKCVSNEVSSETELANSQSKSMKKKKSNNTLSKKKVHPVSIVEYINDPKIVSNRSVKIVSPGNNVKNASGSRKQVPKKLDKLVELPLKNF</sequence>
<dbReference type="AlphaFoldDB" id="A0A0K0EFF4"/>
<protein>
    <submittedName>
        <fullName evidence="4 5">Uncharacterized protein</fullName>
    </submittedName>
</protein>
<proteinExistence type="predicted"/>
<name>A0A0K0EFF4_STRER</name>
<evidence type="ECO:0000256" key="1">
    <source>
        <dbReference type="SAM" id="MobiDB-lite"/>
    </source>
</evidence>
<keyword evidence="2" id="KW-0732">Signal</keyword>
<evidence type="ECO:0000256" key="2">
    <source>
        <dbReference type="SAM" id="SignalP"/>
    </source>
</evidence>
<dbReference type="WBParaSite" id="TCONS_00000190.p1">
    <property type="protein sequence ID" value="TCONS_00000190.p1"/>
    <property type="gene ID" value="XLOC_000215"/>
</dbReference>
<accession>A0A0K0EFF4</accession>